<accession>E0UKP4</accession>
<proteinExistence type="predicted"/>
<dbReference type="OrthoDB" id="582403at2"/>
<dbReference type="EMBL" id="CP002199">
    <property type="protein sequence ID" value="ADN17524.1"/>
    <property type="molecule type" value="Genomic_DNA"/>
</dbReference>
<organism evidence="2 3">
    <name type="scientific">Gloeothece verrucosa (strain PCC 7822)</name>
    <name type="common">Cyanothece sp. (strain PCC 7822)</name>
    <dbReference type="NCBI Taxonomy" id="497965"/>
    <lineage>
        <taxon>Bacteria</taxon>
        <taxon>Bacillati</taxon>
        <taxon>Cyanobacteriota</taxon>
        <taxon>Cyanophyceae</taxon>
        <taxon>Oscillatoriophycideae</taxon>
        <taxon>Chroococcales</taxon>
        <taxon>Aphanothecaceae</taxon>
        <taxon>Gloeothece</taxon>
        <taxon>Gloeothece verrucosa</taxon>
    </lineage>
</organism>
<protein>
    <submittedName>
        <fullName evidence="2">Uncharacterized protein</fullName>
    </submittedName>
</protein>
<evidence type="ECO:0000313" key="2">
    <source>
        <dbReference type="EMBL" id="ADN17524.1"/>
    </source>
</evidence>
<gene>
    <name evidence="2" type="ordered locus">Cyan7822_5659</name>
</gene>
<feature type="chain" id="PRO_5003141311" evidence="1">
    <location>
        <begin position="30"/>
        <end position="159"/>
    </location>
</feature>
<keyword evidence="3" id="KW-1185">Reference proteome</keyword>
<dbReference type="KEGG" id="cyj:Cyan7822_5659"/>
<evidence type="ECO:0000313" key="3">
    <source>
        <dbReference type="Proteomes" id="UP000008206"/>
    </source>
</evidence>
<dbReference type="Proteomes" id="UP000008206">
    <property type="component" value="Plasmid Cy782201"/>
</dbReference>
<dbReference type="RefSeq" id="WP_013334274.1">
    <property type="nucleotide sequence ID" value="NC_014533.1"/>
</dbReference>
<sequence>MLKQFHRVALMVSGIALFSPSLLINTVSAQTPSLGDGVMCVAKGKTKDGKIYLYTSLIDSSTIDRKQPVSVTIVEPVSTISDSELVVLDKKTNSLLIGDAVSATPPEMQPVGLALTTYQGNNTFSGKTQAGTPVSFSLQNSYRTIQIQHGDQKFTGVCH</sequence>
<geneLocation type="plasmid" evidence="2 3">
    <name>Cy782201</name>
</geneLocation>
<evidence type="ECO:0000256" key="1">
    <source>
        <dbReference type="SAM" id="SignalP"/>
    </source>
</evidence>
<keyword evidence="1" id="KW-0732">Signal</keyword>
<reference evidence="3" key="1">
    <citation type="journal article" date="2011" name="MBio">
        <title>Novel metabolic attributes of the genus Cyanothece, comprising a group of unicellular nitrogen-fixing Cyanobacteria.</title>
        <authorList>
            <person name="Bandyopadhyay A."/>
            <person name="Elvitigala T."/>
            <person name="Welsh E."/>
            <person name="Stockel J."/>
            <person name="Liberton M."/>
            <person name="Min H."/>
            <person name="Sherman L.A."/>
            <person name="Pakrasi H.B."/>
        </authorList>
    </citation>
    <scope>NUCLEOTIDE SEQUENCE [LARGE SCALE GENOMIC DNA]</scope>
    <source>
        <strain evidence="3">PCC 7822</strain>
        <plasmid evidence="3">Cy782201</plasmid>
    </source>
</reference>
<keyword evidence="2" id="KW-0614">Plasmid</keyword>
<name>E0UKP4_GLOV7</name>
<feature type="signal peptide" evidence="1">
    <location>
        <begin position="1"/>
        <end position="29"/>
    </location>
</feature>
<dbReference type="AlphaFoldDB" id="E0UKP4"/>
<dbReference type="HOGENOM" id="CLU_1650183_0_0_3"/>